<proteinExistence type="predicted"/>
<gene>
    <name evidence="1" type="ORF">SDC9_158403</name>
</gene>
<dbReference type="AlphaFoldDB" id="A0A645FC03"/>
<evidence type="ECO:0000313" key="1">
    <source>
        <dbReference type="EMBL" id="MPN11102.1"/>
    </source>
</evidence>
<accession>A0A645FC03</accession>
<protein>
    <submittedName>
        <fullName evidence="1">Uncharacterized protein</fullName>
    </submittedName>
</protein>
<comment type="caution">
    <text evidence="1">The sequence shown here is derived from an EMBL/GenBank/DDBJ whole genome shotgun (WGS) entry which is preliminary data.</text>
</comment>
<dbReference type="EMBL" id="VSSQ01057298">
    <property type="protein sequence ID" value="MPN11102.1"/>
    <property type="molecule type" value="Genomic_DNA"/>
</dbReference>
<name>A0A645FC03_9ZZZZ</name>
<sequence length="70" mass="7985">MGNFTAGLLPDFRTSRPVMGIHIVRVAKLVQDQSLTFFLHLQRHITRLFHILRLDQLGAISTHGIFAFLT</sequence>
<organism evidence="1">
    <name type="scientific">bioreactor metagenome</name>
    <dbReference type="NCBI Taxonomy" id="1076179"/>
    <lineage>
        <taxon>unclassified sequences</taxon>
        <taxon>metagenomes</taxon>
        <taxon>ecological metagenomes</taxon>
    </lineage>
</organism>
<reference evidence="1" key="1">
    <citation type="submission" date="2019-08" db="EMBL/GenBank/DDBJ databases">
        <authorList>
            <person name="Kucharzyk K."/>
            <person name="Murdoch R.W."/>
            <person name="Higgins S."/>
            <person name="Loffler F."/>
        </authorList>
    </citation>
    <scope>NUCLEOTIDE SEQUENCE</scope>
</reference>